<dbReference type="InterPro" id="IPR000253">
    <property type="entry name" value="FHA_dom"/>
</dbReference>
<dbReference type="SUPFAM" id="SSF49879">
    <property type="entry name" value="SMAD/FHA domain"/>
    <property type="match status" value="1"/>
</dbReference>
<dbReference type="InterPro" id="IPR051791">
    <property type="entry name" value="Pra-immunoreactive"/>
</dbReference>
<dbReference type="PANTHER" id="PTHR36115:SF4">
    <property type="entry name" value="MEMBRANE PROTEIN"/>
    <property type="match status" value="1"/>
</dbReference>
<comment type="subcellular location">
    <subcellularLocation>
        <location evidence="1">Cell membrane</location>
        <topology evidence="1">Multi-pass membrane protein</topology>
    </subcellularLocation>
</comment>
<dbReference type="PROSITE" id="PS50006">
    <property type="entry name" value="FHA_DOMAIN"/>
    <property type="match status" value="1"/>
</dbReference>
<dbReference type="InterPro" id="IPR010432">
    <property type="entry name" value="RDD"/>
</dbReference>
<keyword evidence="5 8" id="KW-1133">Transmembrane helix</keyword>
<keyword evidence="11" id="KW-1185">Reference proteome</keyword>
<dbReference type="InterPro" id="IPR008984">
    <property type="entry name" value="SMAD_FHA_dom_sf"/>
</dbReference>
<proteinExistence type="predicted"/>
<gene>
    <name evidence="10" type="ORF">IF188_06340</name>
</gene>
<evidence type="ECO:0000256" key="6">
    <source>
        <dbReference type="ARBA" id="ARBA00023136"/>
    </source>
</evidence>
<evidence type="ECO:0000313" key="11">
    <source>
        <dbReference type="Proteomes" id="UP000598426"/>
    </source>
</evidence>
<dbReference type="Pfam" id="PF06271">
    <property type="entry name" value="RDD"/>
    <property type="match status" value="1"/>
</dbReference>
<comment type="caution">
    <text evidence="10">The sequence shown here is derived from an EMBL/GenBank/DDBJ whole genome shotgun (WGS) entry which is preliminary data.</text>
</comment>
<evidence type="ECO:0000256" key="5">
    <source>
        <dbReference type="ARBA" id="ARBA00022989"/>
    </source>
</evidence>
<dbReference type="Proteomes" id="UP000598426">
    <property type="component" value="Unassembled WGS sequence"/>
</dbReference>
<feature type="domain" description="FHA" evidence="9">
    <location>
        <begin position="447"/>
        <end position="498"/>
    </location>
</feature>
<dbReference type="RefSeq" id="WP_191170942.1">
    <property type="nucleotide sequence ID" value="NZ_JACXZS010000003.1"/>
</dbReference>
<reference evidence="10 11" key="1">
    <citation type="submission" date="2020-09" db="EMBL/GenBank/DDBJ databases">
        <title>Isolation and identification of active actinomycetes.</title>
        <authorList>
            <person name="Li X."/>
        </authorList>
    </citation>
    <scope>NUCLEOTIDE SEQUENCE [LARGE SCALE GENOMIC DNA]</scope>
    <source>
        <strain evidence="10 11">NEAU-LLC</strain>
    </source>
</reference>
<evidence type="ECO:0000313" key="10">
    <source>
        <dbReference type="EMBL" id="MBD3941317.1"/>
    </source>
</evidence>
<dbReference type="EMBL" id="JACXZS010000003">
    <property type="protein sequence ID" value="MBD3941317.1"/>
    <property type="molecule type" value="Genomic_DNA"/>
</dbReference>
<evidence type="ECO:0000256" key="3">
    <source>
        <dbReference type="ARBA" id="ARBA00022553"/>
    </source>
</evidence>
<dbReference type="PANTHER" id="PTHR36115">
    <property type="entry name" value="PROLINE-RICH ANTIGEN HOMOLOG-RELATED"/>
    <property type="match status" value="1"/>
</dbReference>
<keyword evidence="3" id="KW-0597">Phosphoprotein</keyword>
<evidence type="ECO:0000259" key="9">
    <source>
        <dbReference type="PROSITE" id="PS50006"/>
    </source>
</evidence>
<keyword evidence="4 8" id="KW-0812">Transmembrane</keyword>
<evidence type="ECO:0000256" key="4">
    <source>
        <dbReference type="ARBA" id="ARBA00022692"/>
    </source>
</evidence>
<keyword evidence="2" id="KW-1003">Cell membrane</keyword>
<feature type="transmembrane region" description="Helical" evidence="8">
    <location>
        <begin position="59"/>
        <end position="81"/>
    </location>
</feature>
<evidence type="ECO:0000256" key="7">
    <source>
        <dbReference type="SAM" id="MobiDB-lite"/>
    </source>
</evidence>
<feature type="transmembrane region" description="Helical" evidence="8">
    <location>
        <begin position="31"/>
        <end position="52"/>
    </location>
</feature>
<keyword evidence="6 8" id="KW-0472">Membrane</keyword>
<evidence type="ECO:0000256" key="2">
    <source>
        <dbReference type="ARBA" id="ARBA00022475"/>
    </source>
</evidence>
<organism evidence="10 11">
    <name type="scientific">Microbacterium helvum</name>
    <dbReference type="NCBI Taxonomy" id="2773713"/>
    <lineage>
        <taxon>Bacteria</taxon>
        <taxon>Bacillati</taxon>
        <taxon>Actinomycetota</taxon>
        <taxon>Actinomycetes</taxon>
        <taxon>Micrococcales</taxon>
        <taxon>Microbacteriaceae</taxon>
        <taxon>Microbacterium</taxon>
    </lineage>
</organism>
<dbReference type="Gene3D" id="2.60.200.20">
    <property type="match status" value="1"/>
</dbReference>
<feature type="region of interest" description="Disordered" evidence="7">
    <location>
        <begin position="241"/>
        <end position="263"/>
    </location>
</feature>
<evidence type="ECO:0000256" key="8">
    <source>
        <dbReference type="SAM" id="Phobius"/>
    </source>
</evidence>
<accession>A0ABR8NNG4</accession>
<sequence length="538" mass="53343">MTSSPPGAGPSRTTVSASLGRRVGAFAIDLAIAYVIAGVLIGVSAGVVVGAAQGMQPTALAAVALLAYLVVGLLMLVWMLVYTAMQGGRGSIGQRLLRLRLRDATTGGDIGFGRALWRNIVFGLAGSIVVGYFSPLFDQSGRRQGWHDLAAKAVVVDAGPRDAASPTSYASPAARTAAGNPYVAQPGAARAAVPAPSWPPVTPPAAPMAPAAPALAPVAPPSPPAPAGLSAAEDDLAGATELRPTPAPVRPAPTASRTAGVTPPAAVYAQQPAGVIAEVPWHSSAAPVAPAAAAARSTAVAKPPAAFPEMTIPFPEATTTEPLGALAALGVPEPAAASVPSAPPVPAAAPSGYAAPAPAPYPAPAPAAAHPVLAPVVTPVPAPAAAAVSVPPAAGAGSTTAVGGDDIDETRLAVAPPAQRAALYPDAPVIAVLTWDDGTRMAVYGRTLYGRNPAGEEGAVAIAVRDETLSLSKTHFEVGGDPAAAWIVDRHSTNGTVLVRDGGRIPLAAGVRTTLRAGDRLEFGDRTVMVGSGTAGEA</sequence>
<protein>
    <submittedName>
        <fullName evidence="10">RDD family protein</fullName>
    </submittedName>
</protein>
<name>A0ABR8NNG4_9MICO</name>
<evidence type="ECO:0000256" key="1">
    <source>
        <dbReference type="ARBA" id="ARBA00004651"/>
    </source>
</evidence>